<organism evidence="5 6">
    <name type="scientific">Candidatus Rothia avicola</name>
    <dbReference type="NCBI Taxonomy" id="2840478"/>
    <lineage>
        <taxon>Bacteria</taxon>
        <taxon>Bacillati</taxon>
        <taxon>Actinomycetota</taxon>
        <taxon>Actinomycetes</taxon>
        <taxon>Micrococcales</taxon>
        <taxon>Micrococcaceae</taxon>
        <taxon>Rothia</taxon>
    </lineage>
</organism>
<protein>
    <submittedName>
        <fullName evidence="5">Restriction endonuclease subunit S</fullName>
        <ecNumber evidence="5">3.1.21.-</ecNumber>
    </submittedName>
</protein>
<dbReference type="InterPro" id="IPR000055">
    <property type="entry name" value="Restrct_endonuc_typeI_TRD"/>
</dbReference>
<dbReference type="InterPro" id="IPR044946">
    <property type="entry name" value="Restrct_endonuc_typeI_TRD_sf"/>
</dbReference>
<dbReference type="PANTHER" id="PTHR30408">
    <property type="entry name" value="TYPE-1 RESTRICTION ENZYME ECOKI SPECIFICITY PROTEIN"/>
    <property type="match status" value="1"/>
</dbReference>
<comment type="similarity">
    <text evidence="1">Belongs to the type-I restriction system S methylase family.</text>
</comment>
<gene>
    <name evidence="5" type="ORF">H9821_03395</name>
</gene>
<keyword evidence="2" id="KW-0680">Restriction system</keyword>
<dbReference type="EMBL" id="DXCN01000032">
    <property type="protein sequence ID" value="HIY94697.1"/>
    <property type="molecule type" value="Genomic_DNA"/>
</dbReference>
<name>A0A9D2CQL9_9MICC</name>
<reference evidence="5" key="2">
    <citation type="submission" date="2021-04" db="EMBL/GenBank/DDBJ databases">
        <authorList>
            <person name="Gilroy R."/>
        </authorList>
    </citation>
    <scope>NUCLEOTIDE SEQUENCE</scope>
    <source>
        <strain evidence="5">ChiHjej12B11-9195</strain>
    </source>
</reference>
<dbReference type="GO" id="GO:0003677">
    <property type="term" value="F:DNA binding"/>
    <property type="evidence" value="ECO:0007669"/>
    <property type="project" value="UniProtKB-KW"/>
</dbReference>
<dbReference type="GO" id="GO:0009307">
    <property type="term" value="P:DNA restriction-modification system"/>
    <property type="evidence" value="ECO:0007669"/>
    <property type="project" value="UniProtKB-KW"/>
</dbReference>
<dbReference type="PANTHER" id="PTHR30408:SF12">
    <property type="entry name" value="TYPE I RESTRICTION ENZYME MJAVIII SPECIFICITY SUBUNIT"/>
    <property type="match status" value="1"/>
</dbReference>
<reference evidence="5" key="1">
    <citation type="journal article" date="2021" name="PeerJ">
        <title>Extensive microbial diversity within the chicken gut microbiome revealed by metagenomics and culture.</title>
        <authorList>
            <person name="Gilroy R."/>
            <person name="Ravi A."/>
            <person name="Getino M."/>
            <person name="Pursley I."/>
            <person name="Horton D.L."/>
            <person name="Alikhan N.F."/>
            <person name="Baker D."/>
            <person name="Gharbi K."/>
            <person name="Hall N."/>
            <person name="Watson M."/>
            <person name="Adriaenssens E.M."/>
            <person name="Foster-Nyarko E."/>
            <person name="Jarju S."/>
            <person name="Secka A."/>
            <person name="Antonio M."/>
            <person name="Oren A."/>
            <person name="Chaudhuri R.R."/>
            <person name="La Ragione R."/>
            <person name="Hildebrand F."/>
            <person name="Pallen M.J."/>
        </authorList>
    </citation>
    <scope>NUCLEOTIDE SEQUENCE</scope>
    <source>
        <strain evidence="5">ChiHjej12B11-9195</strain>
    </source>
</reference>
<dbReference type="GO" id="GO:0004519">
    <property type="term" value="F:endonuclease activity"/>
    <property type="evidence" value="ECO:0007669"/>
    <property type="project" value="UniProtKB-KW"/>
</dbReference>
<dbReference type="EC" id="3.1.21.-" evidence="5"/>
<evidence type="ECO:0000313" key="6">
    <source>
        <dbReference type="Proteomes" id="UP000824134"/>
    </source>
</evidence>
<keyword evidence="5" id="KW-0378">Hydrolase</keyword>
<dbReference type="Proteomes" id="UP000824134">
    <property type="component" value="Unassembled WGS sequence"/>
</dbReference>
<evidence type="ECO:0000256" key="3">
    <source>
        <dbReference type="ARBA" id="ARBA00023125"/>
    </source>
</evidence>
<dbReference type="AlphaFoldDB" id="A0A9D2CQL9"/>
<keyword evidence="5" id="KW-0540">Nuclease</keyword>
<feature type="domain" description="Type I restriction modification DNA specificity" evidence="4">
    <location>
        <begin position="11"/>
        <end position="181"/>
    </location>
</feature>
<dbReference type="Pfam" id="PF01420">
    <property type="entry name" value="Methylase_S"/>
    <property type="match status" value="1"/>
</dbReference>
<dbReference type="GO" id="GO:0016787">
    <property type="term" value="F:hydrolase activity"/>
    <property type="evidence" value="ECO:0007669"/>
    <property type="project" value="UniProtKB-KW"/>
</dbReference>
<dbReference type="Gene3D" id="3.90.220.20">
    <property type="entry name" value="DNA methylase specificity domains"/>
    <property type="match status" value="2"/>
</dbReference>
<accession>A0A9D2CQL9</accession>
<dbReference type="SUPFAM" id="SSF116734">
    <property type="entry name" value="DNA methylase specificity domain"/>
    <property type="match status" value="2"/>
</dbReference>
<proteinExistence type="inferred from homology"/>
<evidence type="ECO:0000313" key="5">
    <source>
        <dbReference type="EMBL" id="HIY94697.1"/>
    </source>
</evidence>
<keyword evidence="5" id="KW-0255">Endonuclease</keyword>
<comment type="caution">
    <text evidence="5">The sequence shown here is derived from an EMBL/GenBank/DDBJ whole genome shotgun (WGS) entry which is preliminary data.</text>
</comment>
<evidence type="ECO:0000256" key="2">
    <source>
        <dbReference type="ARBA" id="ARBA00022747"/>
    </source>
</evidence>
<keyword evidence="3" id="KW-0238">DNA-binding</keyword>
<evidence type="ECO:0000259" key="4">
    <source>
        <dbReference type="Pfam" id="PF01420"/>
    </source>
</evidence>
<sequence length="410" mass="45880">MKIPDWLHHIPSHWEIRKASHILDISVGGTPPTSNPEFFDGDIPWVTIADMNSDEIFGSSHYLSESGLRHANIRWSEPGDLLYSFKLSIGKTCFVKNPVVTNEAIATIHKSSKIHLPFARYVLPLAFEHAAGTNIYGAKILNQQQLKSALIPLPPLDEQKKIADELDRELAEIDEFIADQIKLKELLKEQLEAQKEQIILEAGGQQVRLSRVLKGLKDGSHGTHPRVDSGGEVLLSAKNISSGELVISEDESRISLEEAAQITASGFPRKGDVMMILVGATYGRTALYDLEQTLPFQRSVGFFRPNEELITSDYLKLVMSSREFQQQLSLGIKTSAQPGIYLSDVSSRTIKLPTLKNQLSATKHFTTLNKDYSNLGNNINQAINLLKERNKSTMQTQIIHKYHTLISKYQ</sequence>
<evidence type="ECO:0000256" key="1">
    <source>
        <dbReference type="ARBA" id="ARBA00010923"/>
    </source>
</evidence>
<dbReference type="InterPro" id="IPR052021">
    <property type="entry name" value="Type-I_RS_S_subunit"/>
</dbReference>